<comment type="caution">
    <text evidence="1">The sequence shown here is derived from an EMBL/GenBank/DDBJ whole genome shotgun (WGS) entry which is preliminary data.</text>
</comment>
<organism evidence="1 2">
    <name type="scientific">Thalassiosira oceanica</name>
    <name type="common">Marine diatom</name>
    <dbReference type="NCBI Taxonomy" id="159749"/>
    <lineage>
        <taxon>Eukaryota</taxon>
        <taxon>Sar</taxon>
        <taxon>Stramenopiles</taxon>
        <taxon>Ochrophyta</taxon>
        <taxon>Bacillariophyta</taxon>
        <taxon>Coscinodiscophyceae</taxon>
        <taxon>Thalassiosirophycidae</taxon>
        <taxon>Thalassiosirales</taxon>
        <taxon>Thalassiosiraceae</taxon>
        <taxon>Thalassiosira</taxon>
    </lineage>
</organism>
<gene>
    <name evidence="1" type="ORF">THAOC_32323</name>
</gene>
<evidence type="ECO:0000313" key="2">
    <source>
        <dbReference type="Proteomes" id="UP000266841"/>
    </source>
</evidence>
<dbReference type="Proteomes" id="UP000266841">
    <property type="component" value="Unassembled WGS sequence"/>
</dbReference>
<dbReference type="AlphaFoldDB" id="K0R693"/>
<name>K0R693_THAOC</name>
<reference evidence="1 2" key="1">
    <citation type="journal article" date="2012" name="Genome Biol.">
        <title>Genome and low-iron response of an oceanic diatom adapted to chronic iron limitation.</title>
        <authorList>
            <person name="Lommer M."/>
            <person name="Specht M."/>
            <person name="Roy A.S."/>
            <person name="Kraemer L."/>
            <person name="Andreson R."/>
            <person name="Gutowska M.A."/>
            <person name="Wolf J."/>
            <person name="Bergner S.V."/>
            <person name="Schilhabel M.B."/>
            <person name="Klostermeier U.C."/>
            <person name="Beiko R.G."/>
            <person name="Rosenstiel P."/>
            <person name="Hippler M."/>
            <person name="Laroche J."/>
        </authorList>
    </citation>
    <scope>NUCLEOTIDE SEQUENCE [LARGE SCALE GENOMIC DNA]</scope>
    <source>
        <strain evidence="1 2">CCMP1005</strain>
    </source>
</reference>
<keyword evidence="2" id="KW-1185">Reference proteome</keyword>
<sequence>MNTAEGRANLTPIQKFHDIISYQFEFGYDLAIAPELKCVTEPRVRVSVEHIWWQRAMLFRKTLSFSTSLTSRLVSSQVIHVYRTTRTLRPRVTLSTAMRGTPSASMAAINLYQDQLARSQTGAVISGRMATSQILARKTSWATTPASDTIGLTQMFASAKDQVKHLIINDRHVGAVGFGNTASRLVIASCPTFITRETGNTLAVNYGDRILNVHELGPACCLHNLPYVQGAGTFDAKWPNAKIPTELFTKDTHPNGHPFTGVTSPHFVFYPKLMVVHAGCKPFESTGLDAIDPDNAIDGLAEDARGLLHMWAHWATEEGASALEQSQQAFEFLVDQKKKGKTVNFAFPTDYQPSALRRWDRRGGNMTGPGGTMNVSVAYQKSRAERAEDVEQALGRNAFDGVLGIVGSYSFAAPGTVNKKNFGTPTTGYSAVLRSEGLQAKGTQLSRLLDANMNTQVTSADRLVTERKRKTISPQMTSLLVKGVFHKEHISTSNPVSAKALTFYHWFQHGTDILKGLAEDMSAVARGQPPRARSGVELISTHDQICAAIAHLRSDVHALSVCRPVCQEGGHLSAGWSCTIVQFQLKLPAGGASFY</sequence>
<accession>K0R693</accession>
<dbReference type="EMBL" id="AGNL01045366">
    <property type="protein sequence ID" value="EJK48848.1"/>
    <property type="molecule type" value="Genomic_DNA"/>
</dbReference>
<proteinExistence type="predicted"/>
<evidence type="ECO:0000313" key="1">
    <source>
        <dbReference type="EMBL" id="EJK48848.1"/>
    </source>
</evidence>
<protein>
    <submittedName>
        <fullName evidence="1">Uncharacterized protein</fullName>
    </submittedName>
</protein>